<feature type="domain" description="Prion-inhibition and propagation HeLo" evidence="2">
    <location>
        <begin position="121"/>
        <end position="208"/>
    </location>
</feature>
<dbReference type="AlphaFoldDB" id="A0A559L3J3"/>
<dbReference type="InterPro" id="IPR029498">
    <property type="entry name" value="HeLo_dom"/>
</dbReference>
<dbReference type="Gene3D" id="1.20.120.1020">
    <property type="entry name" value="Prion-inhibition and propagation, HeLo domain"/>
    <property type="match status" value="1"/>
</dbReference>
<name>A0A559L3J3_FUSOC</name>
<dbReference type="EMBL" id="SRMI01000007">
    <property type="protein sequence ID" value="TVY67298.1"/>
    <property type="molecule type" value="Genomic_DNA"/>
</dbReference>
<proteinExistence type="predicted"/>
<accession>A0A559L3J3</accession>
<gene>
    <name evidence="3" type="primary">het-s-0</name>
    <name evidence="3" type="ORF">Focb16_v009854</name>
</gene>
<evidence type="ECO:0000256" key="1">
    <source>
        <dbReference type="SAM" id="MobiDB-lite"/>
    </source>
</evidence>
<organism evidence="3 4">
    <name type="scientific">Fusarium oxysporum f. sp. cubense</name>
    <dbReference type="NCBI Taxonomy" id="61366"/>
    <lineage>
        <taxon>Eukaryota</taxon>
        <taxon>Fungi</taxon>
        <taxon>Dikarya</taxon>
        <taxon>Ascomycota</taxon>
        <taxon>Pezizomycotina</taxon>
        <taxon>Sordariomycetes</taxon>
        <taxon>Hypocreomycetidae</taxon>
        <taxon>Hypocreales</taxon>
        <taxon>Nectriaceae</taxon>
        <taxon>Fusarium</taxon>
        <taxon>Fusarium oxysporum species complex</taxon>
    </lineage>
</organism>
<sequence>MIPSAPKHRAYHLDCSAMLALLRIVQPRDARGRTKKSWAPCCVCYRYRPKRKGYWKGVQKRYPKEMACGILAGHDSIVQSWSEKQSLVHEWLSVIKCEHPLIQVECCQISLHLTTPWRPLAVAGLAGLFTSCVEALDKIQSYRTFGTDSHVLNTRFKAARARFERWGPGVGIEQGQLKHAHHPALDDKAVSNAVAELLHIIVEAICDAGDVPQQGLSRAGPTDGPQHNARVEDEDVMGVMG</sequence>
<dbReference type="Proteomes" id="UP000320707">
    <property type="component" value="Unassembled WGS sequence"/>
</dbReference>
<evidence type="ECO:0000259" key="2">
    <source>
        <dbReference type="Pfam" id="PF14479"/>
    </source>
</evidence>
<reference evidence="3 4" key="1">
    <citation type="journal article" date="2019" name="Microbiol. Resour. Announc.">
        <title>High-quality draft genome sequence of Fusarium oxysporum f. sp. cubense strain 160527, a causal agent of Panama disease.</title>
        <authorList>
            <person name="Asai S."/>
            <person name="Ayukawa Y."/>
            <person name="Gan P."/>
            <person name="Masuda S."/>
            <person name="Komatsu K."/>
            <person name="Shirasu K."/>
            <person name="Arie T."/>
        </authorList>
    </citation>
    <scope>NUCLEOTIDE SEQUENCE [LARGE SCALE GENOMIC DNA]</scope>
    <source>
        <strain evidence="3 4">160527</strain>
    </source>
</reference>
<feature type="region of interest" description="Disordered" evidence="1">
    <location>
        <begin position="213"/>
        <end position="241"/>
    </location>
</feature>
<dbReference type="InterPro" id="IPR038305">
    <property type="entry name" value="HeLo_sf"/>
</dbReference>
<protein>
    <submittedName>
        <fullName evidence="3">Heterokaryon incompatibility protein s</fullName>
    </submittedName>
</protein>
<evidence type="ECO:0000313" key="4">
    <source>
        <dbReference type="Proteomes" id="UP000320707"/>
    </source>
</evidence>
<comment type="caution">
    <text evidence="3">The sequence shown here is derived from an EMBL/GenBank/DDBJ whole genome shotgun (WGS) entry which is preliminary data.</text>
</comment>
<feature type="compositionally biased region" description="Acidic residues" evidence="1">
    <location>
        <begin position="232"/>
        <end position="241"/>
    </location>
</feature>
<evidence type="ECO:0000313" key="3">
    <source>
        <dbReference type="EMBL" id="TVY67298.1"/>
    </source>
</evidence>
<dbReference type="Pfam" id="PF14479">
    <property type="entry name" value="HeLo"/>
    <property type="match status" value="1"/>
</dbReference>